<name>A0AAP0M7W4_9ROSI</name>
<dbReference type="CDD" id="cd02851">
    <property type="entry name" value="E_set_GO_C"/>
    <property type="match status" value="1"/>
</dbReference>
<dbReference type="InterPro" id="IPR014756">
    <property type="entry name" value="Ig_E-set"/>
</dbReference>
<dbReference type="InterPro" id="IPR013783">
    <property type="entry name" value="Ig-like_fold"/>
</dbReference>
<protein>
    <recommendedName>
        <fullName evidence="1">Galactose oxidase-like Early set domain-containing protein</fullName>
    </recommendedName>
</protein>
<dbReference type="PANTHER" id="PTHR32208:SF93">
    <property type="entry name" value="ALDEHYDE OXIDASE GLOX1"/>
    <property type="match status" value="1"/>
</dbReference>
<feature type="domain" description="Galactose oxidase-like Early set" evidence="1">
    <location>
        <begin position="60"/>
        <end position="159"/>
    </location>
</feature>
<dbReference type="PANTHER" id="PTHR32208">
    <property type="entry name" value="SECRETED PROTEIN-RELATED"/>
    <property type="match status" value="1"/>
</dbReference>
<gene>
    <name evidence="2" type="ORF">WN944_014445</name>
</gene>
<sequence length="168" mass="19028">MYHSSSVLLPNRNLIAGSNNNDGFKYNVKYPIESGVEKFSPTYFDPLLAGLRQQIMVEFSDKVVNYSERLSMKVRSNELRLNKDDLQVTTYAPAFTTHGISINQRLVMLNLVDVINNILPGFHRITADAPSSGTFAPPGYYLLYVVYKEVPSVAMWVQIRSFTLSQLK</sequence>
<accession>A0AAP0M7W4</accession>
<keyword evidence="3" id="KW-1185">Reference proteome</keyword>
<dbReference type="Gene3D" id="2.60.40.10">
    <property type="entry name" value="Immunoglobulins"/>
    <property type="match status" value="1"/>
</dbReference>
<dbReference type="InterPro" id="IPR015202">
    <property type="entry name" value="GO-like_E_set"/>
</dbReference>
<dbReference type="AlphaFoldDB" id="A0AAP0M7W4"/>
<comment type="caution">
    <text evidence="2">The sequence shown here is derived from an EMBL/GenBank/DDBJ whole genome shotgun (WGS) entry which is preliminary data.</text>
</comment>
<evidence type="ECO:0000313" key="2">
    <source>
        <dbReference type="EMBL" id="KAK9199257.1"/>
    </source>
</evidence>
<dbReference type="Proteomes" id="UP001428341">
    <property type="component" value="Unassembled WGS sequence"/>
</dbReference>
<organism evidence="2 3">
    <name type="scientific">Citrus x changshan-huyou</name>
    <dbReference type="NCBI Taxonomy" id="2935761"/>
    <lineage>
        <taxon>Eukaryota</taxon>
        <taxon>Viridiplantae</taxon>
        <taxon>Streptophyta</taxon>
        <taxon>Embryophyta</taxon>
        <taxon>Tracheophyta</taxon>
        <taxon>Spermatophyta</taxon>
        <taxon>Magnoliopsida</taxon>
        <taxon>eudicotyledons</taxon>
        <taxon>Gunneridae</taxon>
        <taxon>Pentapetalae</taxon>
        <taxon>rosids</taxon>
        <taxon>malvids</taxon>
        <taxon>Sapindales</taxon>
        <taxon>Rutaceae</taxon>
        <taxon>Aurantioideae</taxon>
        <taxon>Citrus</taxon>
    </lineage>
</organism>
<reference evidence="2 3" key="1">
    <citation type="submission" date="2024-05" db="EMBL/GenBank/DDBJ databases">
        <title>Haplotype-resolved chromosome-level genome assembly of Huyou (Citrus changshanensis).</title>
        <authorList>
            <person name="Miao C."/>
            <person name="Chen W."/>
            <person name="Wu Y."/>
            <person name="Wang L."/>
            <person name="Zhao S."/>
            <person name="Grierson D."/>
            <person name="Xu C."/>
            <person name="Chen K."/>
        </authorList>
    </citation>
    <scope>NUCLEOTIDE SEQUENCE [LARGE SCALE GENOMIC DNA]</scope>
    <source>
        <strain evidence="2">01-14</strain>
        <tissue evidence="2">Leaf</tissue>
    </source>
</reference>
<dbReference type="SUPFAM" id="SSF81296">
    <property type="entry name" value="E set domains"/>
    <property type="match status" value="1"/>
</dbReference>
<evidence type="ECO:0000313" key="3">
    <source>
        <dbReference type="Proteomes" id="UP001428341"/>
    </source>
</evidence>
<dbReference type="EMBL" id="JBCGBO010000005">
    <property type="protein sequence ID" value="KAK9199257.1"/>
    <property type="molecule type" value="Genomic_DNA"/>
</dbReference>
<evidence type="ECO:0000259" key="1">
    <source>
        <dbReference type="Pfam" id="PF09118"/>
    </source>
</evidence>
<dbReference type="Pfam" id="PF09118">
    <property type="entry name" value="GO-like_E_set"/>
    <property type="match status" value="1"/>
</dbReference>
<proteinExistence type="predicted"/>